<dbReference type="AlphaFoldDB" id="A0A9J5Z8L9"/>
<keyword evidence="2" id="KW-1185">Reference proteome</keyword>
<comment type="caution">
    <text evidence="1">The sequence shown here is derived from an EMBL/GenBank/DDBJ whole genome shotgun (WGS) entry which is preliminary data.</text>
</comment>
<dbReference type="EMBL" id="JACXVP010000005">
    <property type="protein sequence ID" value="KAG5607812.1"/>
    <property type="molecule type" value="Genomic_DNA"/>
</dbReference>
<name>A0A9J5Z8L9_SOLCO</name>
<dbReference type="Proteomes" id="UP000824120">
    <property type="component" value="Chromosome 5"/>
</dbReference>
<proteinExistence type="predicted"/>
<gene>
    <name evidence="1" type="ORF">H5410_029304</name>
</gene>
<protein>
    <submittedName>
        <fullName evidence="1">Uncharacterized protein</fullName>
    </submittedName>
</protein>
<accession>A0A9J5Z8L9</accession>
<evidence type="ECO:0000313" key="2">
    <source>
        <dbReference type="Proteomes" id="UP000824120"/>
    </source>
</evidence>
<reference evidence="1 2" key="1">
    <citation type="submission" date="2020-09" db="EMBL/GenBank/DDBJ databases">
        <title>De no assembly of potato wild relative species, Solanum commersonii.</title>
        <authorList>
            <person name="Cho K."/>
        </authorList>
    </citation>
    <scope>NUCLEOTIDE SEQUENCE [LARGE SCALE GENOMIC DNA]</scope>
    <source>
        <strain evidence="1">LZ3.2</strain>
        <tissue evidence="1">Leaf</tissue>
    </source>
</reference>
<organism evidence="1 2">
    <name type="scientific">Solanum commersonii</name>
    <name type="common">Commerson's wild potato</name>
    <name type="synonym">Commerson's nightshade</name>
    <dbReference type="NCBI Taxonomy" id="4109"/>
    <lineage>
        <taxon>Eukaryota</taxon>
        <taxon>Viridiplantae</taxon>
        <taxon>Streptophyta</taxon>
        <taxon>Embryophyta</taxon>
        <taxon>Tracheophyta</taxon>
        <taxon>Spermatophyta</taxon>
        <taxon>Magnoliopsida</taxon>
        <taxon>eudicotyledons</taxon>
        <taxon>Gunneridae</taxon>
        <taxon>Pentapetalae</taxon>
        <taxon>asterids</taxon>
        <taxon>lamiids</taxon>
        <taxon>Solanales</taxon>
        <taxon>Solanaceae</taxon>
        <taxon>Solanoideae</taxon>
        <taxon>Solaneae</taxon>
        <taxon>Solanum</taxon>
    </lineage>
</organism>
<sequence>MEPVGHHGQNGTFKRSNEPLHEILLFPEFRYHFCQKIIWTSIKTLAMDPICHHGHNGPFKRSNEI</sequence>
<evidence type="ECO:0000313" key="1">
    <source>
        <dbReference type="EMBL" id="KAG5607812.1"/>
    </source>
</evidence>